<dbReference type="PANTHER" id="PTHR30575">
    <property type="entry name" value="PEPTIDASE M20"/>
    <property type="match status" value="1"/>
</dbReference>
<feature type="domain" description="Peptidase M20 dimerisation" evidence="1">
    <location>
        <begin position="180"/>
        <end position="264"/>
    </location>
</feature>
<dbReference type="InterPro" id="IPR036264">
    <property type="entry name" value="Bact_exopeptidase_dim_dom"/>
</dbReference>
<dbReference type="InterPro" id="IPR017439">
    <property type="entry name" value="Amidohydrolase"/>
</dbReference>
<keyword evidence="3" id="KW-1185">Reference proteome</keyword>
<dbReference type="PANTHER" id="PTHR30575:SF0">
    <property type="entry name" value="XAA-ARG DIPEPTIDASE"/>
    <property type="match status" value="1"/>
</dbReference>
<dbReference type="EMBL" id="JBBMFJ010000010">
    <property type="protein sequence ID" value="MEQ2562828.1"/>
    <property type="molecule type" value="Genomic_DNA"/>
</dbReference>
<dbReference type="RefSeq" id="WP_349229060.1">
    <property type="nucleotide sequence ID" value="NZ_JBBMFJ010000010.1"/>
</dbReference>
<dbReference type="Gene3D" id="3.30.70.360">
    <property type="match status" value="1"/>
</dbReference>
<dbReference type="Proteomes" id="UP001437460">
    <property type="component" value="Unassembled WGS sequence"/>
</dbReference>
<evidence type="ECO:0000313" key="2">
    <source>
        <dbReference type="EMBL" id="MEQ2562828.1"/>
    </source>
</evidence>
<evidence type="ECO:0000259" key="1">
    <source>
        <dbReference type="Pfam" id="PF07687"/>
    </source>
</evidence>
<name>A0ABV1HMJ1_9FIRM</name>
<protein>
    <submittedName>
        <fullName evidence="2">Amidohydrolase</fullName>
    </submittedName>
</protein>
<proteinExistence type="predicted"/>
<dbReference type="InterPro" id="IPR011650">
    <property type="entry name" value="Peptidase_M20_dimer"/>
</dbReference>
<dbReference type="Gene3D" id="3.40.630.10">
    <property type="entry name" value="Zn peptidases"/>
    <property type="match status" value="1"/>
</dbReference>
<evidence type="ECO:0000313" key="3">
    <source>
        <dbReference type="Proteomes" id="UP001437460"/>
    </source>
</evidence>
<sequence length="441" mass="47717">MNKQNFEQQFTSISDQIWEFAETRYQEFRSSALQADFLEKEGFTVTRNLGGIATAFSASFGSGHPVIGLLGEFDALPRMNQTADVPEKQADRPSAAGHGCGHNLLGTGTMEAACLIRDWLLQTHSEGTIIYFGCPAEEGGAGKAFLTRSGCFDGLDFALAWHPGSKTGLIKEALANVRVIFDFTGKSAHAAAHPELGRSALDACELMNVGVNYLREHVKSDARMHYAYLNDGGDAPNIVPASATLLYALRAPESAYVAELYERVGDVAKGAALMTGTKVSYRTVSAYADLLSVPAMEKLMMEAMQKAEKPEYTEADYAYAAQFAADENSSSIDTNILPADQTINLGSTDVGDVSWQIPTGLIGVATEATGCALHTWQIVAQGKSPLAHKGMHYAARILFAAAKKLYESPELCEQIQENYRAVKGKRNYHSMLPDSVKPGDF</sequence>
<accession>A0ABV1HMJ1</accession>
<gene>
    <name evidence="2" type="ORF">WMO41_06585</name>
</gene>
<dbReference type="SUPFAM" id="SSF53187">
    <property type="entry name" value="Zn-dependent exopeptidases"/>
    <property type="match status" value="1"/>
</dbReference>
<organism evidence="2 3">
    <name type="scientific">Ventrimonas faecis</name>
    <dbReference type="NCBI Taxonomy" id="3133170"/>
    <lineage>
        <taxon>Bacteria</taxon>
        <taxon>Bacillati</taxon>
        <taxon>Bacillota</taxon>
        <taxon>Clostridia</taxon>
        <taxon>Lachnospirales</taxon>
        <taxon>Lachnospiraceae</taxon>
        <taxon>Ventrimonas</taxon>
    </lineage>
</organism>
<dbReference type="InterPro" id="IPR017145">
    <property type="entry name" value="Aminobenzoyl-glu_utiliz_pB"/>
</dbReference>
<dbReference type="InterPro" id="IPR052030">
    <property type="entry name" value="Peptidase_M20/M20A_hydrolases"/>
</dbReference>
<dbReference type="PIRSF" id="PIRSF037227">
    <property type="entry name" value="Aminobenzoyl-glu_utiliz_pB"/>
    <property type="match status" value="1"/>
</dbReference>
<dbReference type="NCBIfam" id="TIGR01891">
    <property type="entry name" value="amidohydrolases"/>
    <property type="match status" value="1"/>
</dbReference>
<comment type="caution">
    <text evidence="2">The sequence shown here is derived from an EMBL/GenBank/DDBJ whole genome shotgun (WGS) entry which is preliminary data.</text>
</comment>
<reference evidence="2 3" key="1">
    <citation type="submission" date="2024-03" db="EMBL/GenBank/DDBJ databases">
        <title>Human intestinal bacterial collection.</title>
        <authorList>
            <person name="Pauvert C."/>
            <person name="Hitch T.C.A."/>
            <person name="Clavel T."/>
        </authorList>
    </citation>
    <scope>NUCLEOTIDE SEQUENCE [LARGE SCALE GENOMIC DNA]</scope>
    <source>
        <strain evidence="2 3">CLA-AP-H27</strain>
    </source>
</reference>
<dbReference type="SUPFAM" id="SSF55031">
    <property type="entry name" value="Bacterial exopeptidase dimerisation domain"/>
    <property type="match status" value="1"/>
</dbReference>
<dbReference type="Pfam" id="PF07687">
    <property type="entry name" value="M20_dimer"/>
    <property type="match status" value="1"/>
</dbReference>